<evidence type="ECO:0000313" key="6">
    <source>
        <dbReference type="Proteomes" id="UP001189429"/>
    </source>
</evidence>
<comment type="caution">
    <text evidence="5">The sequence shown here is derived from an EMBL/GenBank/DDBJ whole genome shotgun (WGS) entry which is preliminary data.</text>
</comment>
<evidence type="ECO:0008006" key="7">
    <source>
        <dbReference type="Google" id="ProtNLM"/>
    </source>
</evidence>
<dbReference type="InterPro" id="IPR006132">
    <property type="entry name" value="Asp/Orn_carbamoyltranf_P-bd"/>
</dbReference>
<reference evidence="5" key="1">
    <citation type="submission" date="2023-10" db="EMBL/GenBank/DDBJ databases">
        <authorList>
            <person name="Chen Y."/>
            <person name="Shah S."/>
            <person name="Dougan E. K."/>
            <person name="Thang M."/>
            <person name="Chan C."/>
        </authorList>
    </citation>
    <scope>NUCLEOTIDE SEQUENCE [LARGE SCALE GENOMIC DNA]</scope>
</reference>
<comment type="similarity">
    <text evidence="2">Belongs to the aspartate/ornithine carbamoyltransferase superfamily.</text>
</comment>
<feature type="domain" description="Aspartate/ornithine carbamoyltransferase carbamoyl-P binding" evidence="4">
    <location>
        <begin position="49"/>
        <end position="148"/>
    </location>
</feature>
<dbReference type="InterPro" id="IPR006131">
    <property type="entry name" value="Asp_carbamoyltransf_Asp/Orn-bd"/>
</dbReference>
<accession>A0ABN9RFN9</accession>
<feature type="domain" description="Aspartate/ornithine carbamoyltransferase Asp/Orn-binding" evidence="3">
    <location>
        <begin position="202"/>
        <end position="336"/>
    </location>
</feature>
<evidence type="ECO:0000256" key="1">
    <source>
        <dbReference type="ARBA" id="ARBA00022679"/>
    </source>
</evidence>
<organism evidence="5 6">
    <name type="scientific">Prorocentrum cordatum</name>
    <dbReference type="NCBI Taxonomy" id="2364126"/>
    <lineage>
        <taxon>Eukaryota</taxon>
        <taxon>Sar</taxon>
        <taxon>Alveolata</taxon>
        <taxon>Dinophyceae</taxon>
        <taxon>Prorocentrales</taxon>
        <taxon>Prorocentraceae</taxon>
        <taxon>Prorocentrum</taxon>
    </lineage>
</organism>
<dbReference type="Pfam" id="PF00185">
    <property type="entry name" value="OTCace"/>
    <property type="match status" value="1"/>
</dbReference>
<evidence type="ECO:0000259" key="3">
    <source>
        <dbReference type="Pfam" id="PF00185"/>
    </source>
</evidence>
<name>A0ABN9RFN9_9DINO</name>
<dbReference type="InterPro" id="IPR036901">
    <property type="entry name" value="Asp/Orn_carbamoylTrfase_sf"/>
</dbReference>
<gene>
    <name evidence="5" type="ORF">PCOR1329_LOCUS20318</name>
</gene>
<evidence type="ECO:0000256" key="2">
    <source>
        <dbReference type="RuleBase" id="RU003634"/>
    </source>
</evidence>
<evidence type="ECO:0000313" key="5">
    <source>
        <dbReference type="EMBL" id="CAK0817858.1"/>
    </source>
</evidence>
<dbReference type="SUPFAM" id="SSF53671">
    <property type="entry name" value="Aspartate/ornithine carbamoyltransferase"/>
    <property type="match status" value="1"/>
</dbReference>
<dbReference type="Gene3D" id="3.40.50.1370">
    <property type="entry name" value="Aspartate/ornithine carbamoyltransferase"/>
    <property type="match status" value="2"/>
</dbReference>
<dbReference type="PANTHER" id="PTHR45753:SF6">
    <property type="entry name" value="ASPARTATE CARBAMOYLTRANSFERASE"/>
    <property type="match status" value="1"/>
</dbReference>
<keyword evidence="1 2" id="KW-0808">Transferase</keyword>
<proteinExistence type="inferred from homology"/>
<dbReference type="Proteomes" id="UP001189429">
    <property type="component" value="Unassembled WGS sequence"/>
</dbReference>
<dbReference type="Pfam" id="PF02729">
    <property type="entry name" value="OTCace_N"/>
    <property type="match status" value="1"/>
</dbReference>
<dbReference type="PANTHER" id="PTHR45753">
    <property type="entry name" value="ORNITHINE CARBAMOYLTRANSFERASE, MITOCHONDRIAL"/>
    <property type="match status" value="1"/>
</dbReference>
<dbReference type="EMBL" id="CAUYUJ010006580">
    <property type="protein sequence ID" value="CAK0817858.1"/>
    <property type="molecule type" value="Genomic_DNA"/>
</dbReference>
<dbReference type="InterPro" id="IPR006130">
    <property type="entry name" value="Asp/Orn_carbamoylTrfase"/>
</dbReference>
<sequence length="339" mass="36406">MDFVATPFRKREAAECPRVTPVKRANISSRRADIQNPDKSSVVSSLRGRSLVGIDALSTAQVGEVLKTAGQMRKLLEARGCDESLKGKVLATIFCEQPDRASCSFQAAMLRLGGAVLTVDASGSASAEGEALEDAARSAECSCDALVLCGVSFLGVLVVRVTSPVSDGLRALLDLYTILDELPGVGCLLGALSPDRLKNGPAVHSLAKLLSRFEVALRFVSPAALRMPEEVVSAASGDPGPTLHDALTTGILEETDILYVTWFDQERFGSVADYERVKDPLIITPETLSKMKSTAVVLHPHPRVGEVDPACGGDPRVAHFRQMRNEMYVRMALLRLIMC</sequence>
<evidence type="ECO:0000259" key="4">
    <source>
        <dbReference type="Pfam" id="PF02729"/>
    </source>
</evidence>
<dbReference type="PRINTS" id="PR00100">
    <property type="entry name" value="AOTCASE"/>
</dbReference>
<keyword evidence="6" id="KW-1185">Reference proteome</keyword>
<protein>
    <recommendedName>
        <fullName evidence="7">Aspartate carbamoyltransferase</fullName>
    </recommendedName>
</protein>
<dbReference type="PRINTS" id="PR00101">
    <property type="entry name" value="ATCASE"/>
</dbReference>